<keyword evidence="3" id="KW-1185">Reference proteome</keyword>
<organism evidence="2 3">
    <name type="scientific">Methylobacterium jeotgali</name>
    <dbReference type="NCBI Taxonomy" id="381630"/>
    <lineage>
        <taxon>Bacteria</taxon>
        <taxon>Pseudomonadati</taxon>
        <taxon>Pseudomonadota</taxon>
        <taxon>Alphaproteobacteria</taxon>
        <taxon>Hyphomicrobiales</taxon>
        <taxon>Methylobacteriaceae</taxon>
        <taxon>Methylobacterium</taxon>
    </lineage>
</organism>
<dbReference type="Proteomes" id="UP001055102">
    <property type="component" value="Unassembled WGS sequence"/>
</dbReference>
<proteinExistence type="predicted"/>
<feature type="compositionally biased region" description="Basic and acidic residues" evidence="1">
    <location>
        <begin position="240"/>
        <end position="253"/>
    </location>
</feature>
<sequence>MLLQPDLDRPVEAAGHVAVQRTPRRQLARLDAHELTVQADRGPQLRLRRAHVRAGACQTRLRLRHVRARHLADAEALAGLAELLLQHLDVVAAQLQRGGVGQHGHVGLDRAVEHGHLGRAQTLALAVDGGFRLPRSVVGLEAVEQGLVDGDASAARQRRLVDSGAREHAVELLHAEIGVDRDPRPVAGLGDRDVLVGGAKPRAAGVELGVRRVGADQGAVERLGGRGKRRAAEECEDAEPSPRRDSACRDHAKTVNRHA</sequence>
<reference evidence="2" key="1">
    <citation type="journal article" date="2021" name="Front. Microbiol.">
        <title>Comprehensive Comparative Genomics and Phenotyping of Methylobacterium Species.</title>
        <authorList>
            <person name="Alessa O."/>
            <person name="Ogura Y."/>
            <person name="Fujitani Y."/>
            <person name="Takami H."/>
            <person name="Hayashi T."/>
            <person name="Sahin N."/>
            <person name="Tani A."/>
        </authorList>
    </citation>
    <scope>NUCLEOTIDE SEQUENCE</scope>
    <source>
        <strain evidence="2">LMG 23639</strain>
    </source>
</reference>
<accession>A0ABQ4SSC6</accession>
<evidence type="ECO:0000313" key="2">
    <source>
        <dbReference type="EMBL" id="GJE05395.1"/>
    </source>
</evidence>
<reference evidence="2" key="2">
    <citation type="submission" date="2021-08" db="EMBL/GenBank/DDBJ databases">
        <authorList>
            <person name="Tani A."/>
            <person name="Ola A."/>
            <person name="Ogura Y."/>
            <person name="Katsura K."/>
            <person name="Hayashi T."/>
        </authorList>
    </citation>
    <scope>NUCLEOTIDE SEQUENCE</scope>
    <source>
        <strain evidence="2">LMG 23639</strain>
    </source>
</reference>
<dbReference type="EMBL" id="BPQR01000010">
    <property type="protein sequence ID" value="GJE05395.1"/>
    <property type="molecule type" value="Genomic_DNA"/>
</dbReference>
<feature type="region of interest" description="Disordered" evidence="1">
    <location>
        <begin position="221"/>
        <end position="259"/>
    </location>
</feature>
<gene>
    <name evidence="2" type="ORF">AOPFMNJM_0695</name>
</gene>
<evidence type="ECO:0000256" key="1">
    <source>
        <dbReference type="SAM" id="MobiDB-lite"/>
    </source>
</evidence>
<evidence type="ECO:0000313" key="3">
    <source>
        <dbReference type="Proteomes" id="UP001055102"/>
    </source>
</evidence>
<name>A0ABQ4SSC6_9HYPH</name>
<protein>
    <submittedName>
        <fullName evidence="2">Uncharacterized protein</fullName>
    </submittedName>
</protein>
<comment type="caution">
    <text evidence="2">The sequence shown here is derived from an EMBL/GenBank/DDBJ whole genome shotgun (WGS) entry which is preliminary data.</text>
</comment>